<dbReference type="Proteomes" id="UP001174909">
    <property type="component" value="Unassembled WGS sequence"/>
</dbReference>
<dbReference type="EMBL" id="CASHTH010000795">
    <property type="protein sequence ID" value="CAI8007627.1"/>
    <property type="molecule type" value="Genomic_DNA"/>
</dbReference>
<protein>
    <submittedName>
        <fullName evidence="2">Uncharacterized protein</fullName>
    </submittedName>
</protein>
<gene>
    <name evidence="2" type="ORF">GBAR_LOCUS5309</name>
</gene>
<accession>A0AA35RAY9</accession>
<evidence type="ECO:0000313" key="2">
    <source>
        <dbReference type="EMBL" id="CAI8007627.1"/>
    </source>
</evidence>
<feature type="compositionally biased region" description="Basic and acidic residues" evidence="1">
    <location>
        <begin position="1"/>
        <end position="13"/>
    </location>
</feature>
<organism evidence="2 3">
    <name type="scientific">Geodia barretti</name>
    <name type="common">Barrett's horny sponge</name>
    <dbReference type="NCBI Taxonomy" id="519541"/>
    <lineage>
        <taxon>Eukaryota</taxon>
        <taxon>Metazoa</taxon>
        <taxon>Porifera</taxon>
        <taxon>Demospongiae</taxon>
        <taxon>Heteroscleromorpha</taxon>
        <taxon>Tetractinellida</taxon>
        <taxon>Astrophorina</taxon>
        <taxon>Geodiidae</taxon>
        <taxon>Geodia</taxon>
    </lineage>
</organism>
<name>A0AA35RAY9_GEOBA</name>
<evidence type="ECO:0000313" key="3">
    <source>
        <dbReference type="Proteomes" id="UP001174909"/>
    </source>
</evidence>
<feature type="compositionally biased region" description="Basic and acidic residues" evidence="1">
    <location>
        <begin position="46"/>
        <end position="62"/>
    </location>
</feature>
<reference evidence="2" key="1">
    <citation type="submission" date="2023-03" db="EMBL/GenBank/DDBJ databases">
        <authorList>
            <person name="Steffen K."/>
            <person name="Cardenas P."/>
        </authorList>
    </citation>
    <scope>NUCLEOTIDE SEQUENCE</scope>
</reference>
<evidence type="ECO:0000256" key="1">
    <source>
        <dbReference type="SAM" id="MobiDB-lite"/>
    </source>
</evidence>
<feature type="non-terminal residue" evidence="2">
    <location>
        <position position="62"/>
    </location>
</feature>
<sequence length="62" mass="7178">GKKTGREREREVGKGVSIGETGVHREGGRERRGKECVQGEEDGEGERERSWERSQYRRDRCT</sequence>
<feature type="region of interest" description="Disordered" evidence="1">
    <location>
        <begin position="1"/>
        <end position="62"/>
    </location>
</feature>
<keyword evidence="3" id="KW-1185">Reference proteome</keyword>
<feature type="compositionally biased region" description="Basic and acidic residues" evidence="1">
    <location>
        <begin position="22"/>
        <end position="37"/>
    </location>
</feature>
<dbReference type="AlphaFoldDB" id="A0AA35RAY9"/>
<comment type="caution">
    <text evidence="2">The sequence shown here is derived from an EMBL/GenBank/DDBJ whole genome shotgun (WGS) entry which is preliminary data.</text>
</comment>
<proteinExistence type="predicted"/>